<evidence type="ECO:0000313" key="2">
    <source>
        <dbReference type="EMBL" id="CAE4563152.1"/>
    </source>
</evidence>
<feature type="region of interest" description="Disordered" evidence="1">
    <location>
        <begin position="68"/>
        <end position="97"/>
    </location>
</feature>
<gene>
    <name evidence="2" type="ORF">AMON00008_LOCUS2771</name>
</gene>
<evidence type="ECO:0000256" key="1">
    <source>
        <dbReference type="SAM" id="MobiDB-lite"/>
    </source>
</evidence>
<sequence>MTSLMMASQKRPAPALHTPIGIKPIVSAMPSEEACPYSVRDCTLRWHLTARIEDRTMSAQHAVGPAHLDGAAGHCDREQASAGELDSDRQGASANGL</sequence>
<accession>A0A7S4PV52</accession>
<protein>
    <submittedName>
        <fullName evidence="2">Uncharacterized protein</fullName>
    </submittedName>
</protein>
<dbReference type="AlphaFoldDB" id="A0A7S4PV52"/>
<reference evidence="2" key="1">
    <citation type="submission" date="2021-01" db="EMBL/GenBank/DDBJ databases">
        <authorList>
            <person name="Corre E."/>
            <person name="Pelletier E."/>
            <person name="Niang G."/>
            <person name="Scheremetjew M."/>
            <person name="Finn R."/>
            <person name="Kale V."/>
            <person name="Holt S."/>
            <person name="Cochrane G."/>
            <person name="Meng A."/>
            <person name="Brown T."/>
            <person name="Cohen L."/>
        </authorList>
    </citation>
    <scope>NUCLEOTIDE SEQUENCE</scope>
    <source>
        <strain evidence="2">CCMP3105</strain>
    </source>
</reference>
<dbReference type="EMBL" id="HBNR01004129">
    <property type="protein sequence ID" value="CAE4563152.1"/>
    <property type="molecule type" value="Transcribed_RNA"/>
</dbReference>
<organism evidence="2">
    <name type="scientific">Alexandrium monilatum</name>
    <dbReference type="NCBI Taxonomy" id="311494"/>
    <lineage>
        <taxon>Eukaryota</taxon>
        <taxon>Sar</taxon>
        <taxon>Alveolata</taxon>
        <taxon>Dinophyceae</taxon>
        <taxon>Gonyaulacales</taxon>
        <taxon>Pyrocystaceae</taxon>
        <taxon>Alexandrium</taxon>
    </lineage>
</organism>
<proteinExistence type="predicted"/>
<name>A0A7S4PV52_9DINO</name>